<organism evidence="2 3">
    <name type="scientific">Mucilaginibacter mallensis</name>
    <dbReference type="NCBI Taxonomy" id="652787"/>
    <lineage>
        <taxon>Bacteria</taxon>
        <taxon>Pseudomonadati</taxon>
        <taxon>Bacteroidota</taxon>
        <taxon>Sphingobacteriia</taxon>
        <taxon>Sphingobacteriales</taxon>
        <taxon>Sphingobacteriaceae</taxon>
        <taxon>Mucilaginibacter</taxon>
    </lineage>
</organism>
<keyword evidence="1" id="KW-0472">Membrane</keyword>
<gene>
    <name evidence="2" type="ORF">SAMN05216490_4431</name>
</gene>
<keyword evidence="1" id="KW-1133">Transmembrane helix</keyword>
<name>A0A1H2BX53_MUCMA</name>
<keyword evidence="1" id="KW-0812">Transmembrane</keyword>
<accession>A0A1H2BX53</accession>
<dbReference type="OrthoDB" id="1493032at2"/>
<dbReference type="STRING" id="652787.SAMN05216490_4431"/>
<evidence type="ECO:0000256" key="1">
    <source>
        <dbReference type="SAM" id="Phobius"/>
    </source>
</evidence>
<evidence type="ECO:0000313" key="3">
    <source>
        <dbReference type="Proteomes" id="UP000199679"/>
    </source>
</evidence>
<dbReference type="InterPro" id="IPR057695">
    <property type="entry name" value="DUF7935"/>
</dbReference>
<reference evidence="2 3" key="1">
    <citation type="submission" date="2016-10" db="EMBL/GenBank/DDBJ databases">
        <authorList>
            <person name="de Groot N.N."/>
        </authorList>
    </citation>
    <scope>NUCLEOTIDE SEQUENCE [LARGE SCALE GENOMIC DNA]</scope>
    <source>
        <strain evidence="2 3">MP1X4</strain>
    </source>
</reference>
<dbReference type="AlphaFoldDB" id="A0A1H2BX53"/>
<dbReference type="Proteomes" id="UP000199679">
    <property type="component" value="Chromosome I"/>
</dbReference>
<protein>
    <submittedName>
        <fullName evidence="2">Uncharacterized protein</fullName>
    </submittedName>
</protein>
<keyword evidence="3" id="KW-1185">Reference proteome</keyword>
<feature type="transmembrane region" description="Helical" evidence="1">
    <location>
        <begin position="6"/>
        <end position="28"/>
    </location>
</feature>
<proteinExistence type="predicted"/>
<sequence length="176" mass="20235">MAYYPFLLDILKYTVSGLGVVWIAFYLIKPYLDKSERIQLLEFKKSVANQTLPLRLQAYERVILFIERINPENMLVRLNSPGYTAADLHSVVVSEVRNEYQHNITQQIYVSSRAWGVAKRIKDDTLNIVGAAMKDLPENATGLDLGRTILIQLSQMENNPYEIGSELIRQDLEQLF</sequence>
<evidence type="ECO:0000313" key="2">
    <source>
        <dbReference type="EMBL" id="SDT62818.1"/>
    </source>
</evidence>
<dbReference type="Pfam" id="PF25589">
    <property type="entry name" value="DUF7935"/>
    <property type="match status" value="1"/>
</dbReference>
<dbReference type="EMBL" id="LT629740">
    <property type="protein sequence ID" value="SDT62818.1"/>
    <property type="molecule type" value="Genomic_DNA"/>
</dbReference>
<dbReference type="RefSeq" id="WP_091378271.1">
    <property type="nucleotide sequence ID" value="NZ_LT629740.1"/>
</dbReference>